<gene>
    <name evidence="13" type="ORF">KLLA0_C01067g</name>
</gene>
<evidence type="ECO:0000256" key="9">
    <source>
        <dbReference type="ARBA" id="ARBA00023180"/>
    </source>
</evidence>
<evidence type="ECO:0000256" key="5">
    <source>
        <dbReference type="ARBA" id="ARBA00022729"/>
    </source>
</evidence>
<dbReference type="eggNOG" id="KOG2103">
    <property type="taxonomic scope" value="Eukaryota"/>
</dbReference>
<keyword evidence="7 10" id="KW-1133">Transmembrane helix</keyword>
<keyword evidence="8 10" id="KW-0472">Membrane</keyword>
<organism evidence="13 14">
    <name type="scientific">Kluyveromyces lactis (strain ATCC 8585 / CBS 2359 / DSM 70799 / NBRC 1267 / NRRL Y-1140 / WM37)</name>
    <name type="common">Yeast</name>
    <name type="synonym">Candida sphaerica</name>
    <dbReference type="NCBI Taxonomy" id="284590"/>
    <lineage>
        <taxon>Eukaryota</taxon>
        <taxon>Fungi</taxon>
        <taxon>Dikarya</taxon>
        <taxon>Ascomycota</taxon>
        <taxon>Saccharomycotina</taxon>
        <taxon>Saccharomycetes</taxon>
        <taxon>Saccharomycetales</taxon>
        <taxon>Saccharomycetaceae</taxon>
        <taxon>Kluyveromyces</taxon>
    </lineage>
</organism>
<protein>
    <recommendedName>
        <fullName evidence="3">ER membrane protein complex subunit 1</fullName>
    </recommendedName>
</protein>
<dbReference type="HOGENOM" id="CLU_005034_3_0_1"/>
<evidence type="ECO:0000313" key="14">
    <source>
        <dbReference type="Proteomes" id="UP000000598"/>
    </source>
</evidence>
<proteinExistence type="inferred from homology"/>
<evidence type="ECO:0000313" key="13">
    <source>
        <dbReference type="EMBL" id="CAH01093.1"/>
    </source>
</evidence>
<keyword evidence="6" id="KW-0256">Endoplasmic reticulum</keyword>
<comment type="subcellular location">
    <subcellularLocation>
        <location evidence="1">Endoplasmic reticulum membrane</location>
        <topology evidence="1">Single-pass type I membrane protein</topology>
    </subcellularLocation>
</comment>
<feature type="signal peptide" evidence="11">
    <location>
        <begin position="1"/>
        <end position="18"/>
    </location>
</feature>
<evidence type="ECO:0000256" key="11">
    <source>
        <dbReference type="SAM" id="SignalP"/>
    </source>
</evidence>
<reference evidence="13 14" key="1">
    <citation type="journal article" date="2004" name="Nature">
        <title>Genome evolution in yeasts.</title>
        <authorList>
            <consortium name="Genolevures"/>
            <person name="Dujon B."/>
            <person name="Sherman D."/>
            <person name="Fischer G."/>
            <person name="Durrens P."/>
            <person name="Casaregola S."/>
            <person name="Lafontaine I."/>
            <person name="de Montigny J."/>
            <person name="Marck C."/>
            <person name="Neuveglise C."/>
            <person name="Talla E."/>
            <person name="Goffard N."/>
            <person name="Frangeul L."/>
            <person name="Aigle M."/>
            <person name="Anthouard V."/>
            <person name="Babour A."/>
            <person name="Barbe V."/>
            <person name="Barnay S."/>
            <person name="Blanchin S."/>
            <person name="Beckerich J.M."/>
            <person name="Beyne E."/>
            <person name="Bleykasten C."/>
            <person name="Boisrame A."/>
            <person name="Boyer J."/>
            <person name="Cattolico L."/>
            <person name="Confanioleri F."/>
            <person name="de Daruvar A."/>
            <person name="Despons L."/>
            <person name="Fabre E."/>
            <person name="Fairhead C."/>
            <person name="Ferry-Dumazet H."/>
            <person name="Groppi A."/>
            <person name="Hantraye F."/>
            <person name="Hennequin C."/>
            <person name="Jauniaux N."/>
            <person name="Joyet P."/>
            <person name="Kachouri R."/>
            <person name="Kerrest A."/>
            <person name="Koszul R."/>
            <person name="Lemaire M."/>
            <person name="Lesur I."/>
            <person name="Ma L."/>
            <person name="Muller H."/>
            <person name="Nicaud J.M."/>
            <person name="Nikolski M."/>
            <person name="Oztas S."/>
            <person name="Ozier-Kalogeropoulos O."/>
            <person name="Pellenz S."/>
            <person name="Potier S."/>
            <person name="Richard G.F."/>
            <person name="Straub M.L."/>
            <person name="Suleau A."/>
            <person name="Swennene D."/>
            <person name="Tekaia F."/>
            <person name="Wesolowski-Louvel M."/>
            <person name="Westhof E."/>
            <person name="Wirth B."/>
            <person name="Zeniou-Meyer M."/>
            <person name="Zivanovic I."/>
            <person name="Bolotin-Fukuhara M."/>
            <person name="Thierry A."/>
            <person name="Bouchier C."/>
            <person name="Caudron B."/>
            <person name="Scarpelli C."/>
            <person name="Gaillardin C."/>
            <person name="Weissenbach J."/>
            <person name="Wincker P."/>
            <person name="Souciet J.L."/>
        </authorList>
    </citation>
    <scope>NUCLEOTIDE SEQUENCE [LARGE SCALE GENOMIC DNA]</scope>
    <source>
        <strain evidence="14">ATCC 8585 / CBS 2359 / DSM 70799 / NBRC 1267 / NRRL Y-1140 / WM37</strain>
    </source>
</reference>
<dbReference type="InterPro" id="IPR011678">
    <property type="entry name" value="EMC1_C"/>
</dbReference>
<dbReference type="OMA" id="PIPEQKL"/>
<dbReference type="GO" id="GO:0072546">
    <property type="term" value="C:EMC complex"/>
    <property type="evidence" value="ECO:0007669"/>
    <property type="project" value="InterPro"/>
</dbReference>
<comment type="similarity">
    <text evidence="2">Belongs to the EMC1 family.</text>
</comment>
<dbReference type="PaxDb" id="284590-Q6CUZ7"/>
<sequence>MLTLIFTLWVLLLKSTGAVFNDEAFHVDWQIENLGDIKCIDKSDSSFVVLGETPTGIPVISLLDAASGNIVERFVQDASVAAMKVVDGNIHLNTGQVLDSLTGFPKSTHSGQVECRKLDIQSVTLNNNTLRFNISSSEGDVVVKIPETFRKIEYFGLSSDSTVAEVLISTTNKEYYYTRYENHSLTAHWERNEGYSDIIAYTVLDETNHNLDFVRDELLHEQQLSLIDAYKFRVQSNWERLKSYLIRKRFNLGRMFADLITEDDSSALRDLNVRFGFAKQLVVASKSGIITSLDIISGKKLWSLQSNLKDILKLRLRSENELSIVTRSSIYSVNLLEQPLGLTPENKAPDGFQFDANSESPIIKLVNVKNSSFKIFNASHIGNTNISFVHFEEQKVTGYALQGDALLPTYQRNVGGNERIVGHAVRDKGHVPGLGAILGNRTVLYKYLNPNIGGYLMGNSVENSLLLEIFDTVTGQTLYTVKHEEFVDLTLPVNLVIGEHWCIYSYFSSAPIPEQKLVVVEFYESLVPDERRSLPGSLVNPLDDIVKPATISNAYYFPQIIHSLALSKTKFGITTKAILLQLDDGSITYLPKYVVNARRKPESDMTKKDKEEFMASVYEPTIPINDFSVVSHLRQILPSDKSKLISVPTNLESTSIICSIGNDIFCTRVSPSSQFDKLGASFEKSKVLFTIMGLFILCYILRPMVDQRKLKVKWLVKDLDITSI</sequence>
<keyword evidence="5 11" id="KW-0732">Signal</keyword>
<feature type="chain" id="PRO_5004271823" description="ER membrane protein complex subunit 1" evidence="11">
    <location>
        <begin position="19"/>
        <end position="724"/>
    </location>
</feature>
<keyword evidence="14" id="KW-1185">Reference proteome</keyword>
<dbReference type="InterPro" id="IPR026895">
    <property type="entry name" value="EMC1"/>
</dbReference>
<keyword evidence="9" id="KW-0325">Glycoprotein</keyword>
<name>Q6CUZ7_KLULA</name>
<evidence type="ECO:0000256" key="4">
    <source>
        <dbReference type="ARBA" id="ARBA00022692"/>
    </source>
</evidence>
<dbReference type="InParanoid" id="Q6CUZ7"/>
<evidence type="ECO:0000256" key="10">
    <source>
        <dbReference type="SAM" id="Phobius"/>
    </source>
</evidence>
<evidence type="ECO:0000256" key="8">
    <source>
        <dbReference type="ARBA" id="ARBA00023136"/>
    </source>
</evidence>
<dbReference type="GO" id="GO:0034975">
    <property type="term" value="P:protein folding in endoplasmic reticulum"/>
    <property type="evidence" value="ECO:0007669"/>
    <property type="project" value="TreeGrafter"/>
</dbReference>
<feature type="domain" description="ER membrane protein complex subunit 1 C-terminal" evidence="12">
    <location>
        <begin position="499"/>
        <end position="714"/>
    </location>
</feature>
<accession>Q6CUZ7</accession>
<evidence type="ECO:0000256" key="3">
    <source>
        <dbReference type="ARBA" id="ARBA00020824"/>
    </source>
</evidence>
<evidence type="ECO:0000259" key="12">
    <source>
        <dbReference type="Pfam" id="PF07774"/>
    </source>
</evidence>
<dbReference type="PANTHER" id="PTHR21573">
    <property type="entry name" value="ER MEMBRANE PROTEIN COMPLEX SUBUNIT 1"/>
    <property type="match status" value="1"/>
</dbReference>
<evidence type="ECO:0000256" key="2">
    <source>
        <dbReference type="ARBA" id="ARBA00007904"/>
    </source>
</evidence>
<dbReference type="Proteomes" id="UP000000598">
    <property type="component" value="Chromosome C"/>
</dbReference>
<dbReference type="FunCoup" id="Q6CUZ7">
    <property type="interactions" value="825"/>
</dbReference>
<dbReference type="STRING" id="284590.Q6CUZ7"/>
<dbReference type="Pfam" id="PF07774">
    <property type="entry name" value="EMC1_C"/>
    <property type="match status" value="1"/>
</dbReference>
<evidence type="ECO:0000256" key="6">
    <source>
        <dbReference type="ARBA" id="ARBA00022824"/>
    </source>
</evidence>
<dbReference type="EMBL" id="CR382123">
    <property type="protein sequence ID" value="CAH01093.1"/>
    <property type="molecule type" value="Genomic_DNA"/>
</dbReference>
<dbReference type="AlphaFoldDB" id="Q6CUZ7"/>
<dbReference type="PANTHER" id="PTHR21573:SF0">
    <property type="entry name" value="ER MEMBRANE PROTEIN COMPLEX SUBUNIT 1"/>
    <property type="match status" value="1"/>
</dbReference>
<evidence type="ECO:0000256" key="7">
    <source>
        <dbReference type="ARBA" id="ARBA00022989"/>
    </source>
</evidence>
<evidence type="ECO:0000256" key="1">
    <source>
        <dbReference type="ARBA" id="ARBA00004115"/>
    </source>
</evidence>
<feature type="transmembrane region" description="Helical" evidence="10">
    <location>
        <begin position="687"/>
        <end position="705"/>
    </location>
</feature>
<dbReference type="KEGG" id="kla:KLLA0_C01067g"/>
<keyword evidence="4 10" id="KW-0812">Transmembrane</keyword>